<dbReference type="GeneID" id="28991868"/>
<dbReference type="AlphaFoldDB" id="A0A167NMS0"/>
<proteinExistence type="predicted"/>
<reference evidence="3" key="1">
    <citation type="submission" date="2015-06" db="EMBL/GenBank/DDBJ databases">
        <title>Expansion of signal transduction pathways in fungi by whole-genome duplication.</title>
        <authorList>
            <consortium name="DOE Joint Genome Institute"/>
            <person name="Corrochano L.M."/>
            <person name="Kuo A."/>
            <person name="Marcet-Houben M."/>
            <person name="Polaino S."/>
            <person name="Salamov A."/>
            <person name="Villalobos J.M."/>
            <person name="Alvarez M.I."/>
            <person name="Avalos J."/>
            <person name="Benito E.P."/>
            <person name="Benoit I."/>
            <person name="Burger G."/>
            <person name="Camino L.P."/>
            <person name="Canovas D."/>
            <person name="Cerda-Olmedo E."/>
            <person name="Cheng J.-F."/>
            <person name="Dominguez A."/>
            <person name="Elias M."/>
            <person name="Eslava A.P."/>
            <person name="Glaser F."/>
            <person name="Grimwood J."/>
            <person name="Gutierrez G."/>
            <person name="Heitman J."/>
            <person name="Henrissat B."/>
            <person name="Iturriaga E.A."/>
            <person name="Lang B.F."/>
            <person name="Lavin J.L."/>
            <person name="Lee S."/>
            <person name="Li W."/>
            <person name="Lindquist E."/>
            <person name="Lopez-Garcia S."/>
            <person name="Luque E.M."/>
            <person name="Marcos A.T."/>
            <person name="Martin J."/>
            <person name="McCluskey K."/>
            <person name="Medina H.R."/>
            <person name="Miralles-Duran A."/>
            <person name="Miyazaki A."/>
            <person name="Munoz-Torres E."/>
            <person name="Oguiza J.A."/>
            <person name="Ohm R."/>
            <person name="Olmedo M."/>
            <person name="Orejas M."/>
            <person name="Ortiz-Castellanos L."/>
            <person name="Pisabarro A.G."/>
            <person name="Rodriguez-Romero J."/>
            <person name="Ruiz-Herrera J."/>
            <person name="Ruiz-Vazquez R."/>
            <person name="Sanz C."/>
            <person name="Schackwitz W."/>
            <person name="Schmutz J."/>
            <person name="Shahriari M."/>
            <person name="Shelest E."/>
            <person name="Silva-Franco F."/>
            <person name="Soanes D."/>
            <person name="Syed K."/>
            <person name="Tagua V.G."/>
            <person name="Talbot N.J."/>
            <person name="Thon M."/>
            <person name="De vries R.P."/>
            <person name="Wiebenga A."/>
            <person name="Yadav J.S."/>
            <person name="Braun E.L."/>
            <person name="Baker S."/>
            <person name="Garre V."/>
            <person name="Horwitz B."/>
            <person name="Torres-Martinez S."/>
            <person name="Idnurm A."/>
            <person name="Herrera-Estrella A."/>
            <person name="Gabaldon T."/>
            <person name="Grigoriev I.V."/>
        </authorList>
    </citation>
    <scope>NUCLEOTIDE SEQUENCE [LARGE SCALE GENOMIC DNA]</scope>
    <source>
        <strain evidence="3">NRRL 1555(-)</strain>
    </source>
</reference>
<dbReference type="OrthoDB" id="2274292at2759"/>
<evidence type="ECO:0000256" key="1">
    <source>
        <dbReference type="SAM" id="MobiDB-lite"/>
    </source>
</evidence>
<dbReference type="VEuPathDB" id="FungiDB:PHYBLDRAFT_143278"/>
<dbReference type="RefSeq" id="XP_018294338.1">
    <property type="nucleotide sequence ID" value="XM_018430962.1"/>
</dbReference>
<protein>
    <submittedName>
        <fullName evidence="2">Uncharacterized protein</fullName>
    </submittedName>
</protein>
<name>A0A167NMS0_PHYB8</name>
<feature type="region of interest" description="Disordered" evidence="1">
    <location>
        <begin position="54"/>
        <end position="92"/>
    </location>
</feature>
<organism evidence="2 3">
    <name type="scientific">Phycomyces blakesleeanus (strain ATCC 8743b / DSM 1359 / FGSC 10004 / NBRC 33097 / NRRL 1555)</name>
    <dbReference type="NCBI Taxonomy" id="763407"/>
    <lineage>
        <taxon>Eukaryota</taxon>
        <taxon>Fungi</taxon>
        <taxon>Fungi incertae sedis</taxon>
        <taxon>Mucoromycota</taxon>
        <taxon>Mucoromycotina</taxon>
        <taxon>Mucoromycetes</taxon>
        <taxon>Mucorales</taxon>
        <taxon>Phycomycetaceae</taxon>
        <taxon>Phycomyces</taxon>
    </lineage>
</organism>
<dbReference type="InParanoid" id="A0A167NMS0"/>
<keyword evidence="3" id="KW-1185">Reference proteome</keyword>
<gene>
    <name evidence="2" type="ORF">PHYBLDRAFT_143278</name>
</gene>
<evidence type="ECO:0000313" key="2">
    <source>
        <dbReference type="EMBL" id="OAD76298.1"/>
    </source>
</evidence>
<feature type="compositionally biased region" description="Basic and acidic residues" evidence="1">
    <location>
        <begin position="63"/>
        <end position="72"/>
    </location>
</feature>
<feature type="compositionally biased region" description="Basic residues" evidence="1">
    <location>
        <begin position="80"/>
        <end position="92"/>
    </location>
</feature>
<evidence type="ECO:0000313" key="3">
    <source>
        <dbReference type="Proteomes" id="UP000077315"/>
    </source>
</evidence>
<accession>A0A167NMS0</accession>
<dbReference type="EMBL" id="KV440976">
    <property type="protein sequence ID" value="OAD76298.1"/>
    <property type="molecule type" value="Genomic_DNA"/>
</dbReference>
<sequence length="92" mass="10309">MGKSAKFYRRPTKKEKEGLALKKVADPAASVAKRTTPTKKKTLVEAAMDIDVPVKKTTTNPTKPEEKEKPDYVDLLSGKKTYKKKAKQSKMK</sequence>
<dbReference type="Proteomes" id="UP000077315">
    <property type="component" value="Unassembled WGS sequence"/>
</dbReference>